<evidence type="ECO:0000256" key="3">
    <source>
        <dbReference type="ARBA" id="ARBA00022452"/>
    </source>
</evidence>
<evidence type="ECO:0000256" key="1">
    <source>
        <dbReference type="ARBA" id="ARBA00004571"/>
    </source>
</evidence>
<gene>
    <name evidence="13" type="ORF">D7V21_00775</name>
</gene>
<dbReference type="CDD" id="cd01347">
    <property type="entry name" value="ligand_gated_channel"/>
    <property type="match status" value="1"/>
</dbReference>
<dbReference type="EMBL" id="RAXU01000001">
    <property type="protein sequence ID" value="RKG36167.1"/>
    <property type="molecule type" value="Genomic_DNA"/>
</dbReference>
<keyword evidence="5 9" id="KW-0798">TonB box</keyword>
<evidence type="ECO:0000256" key="9">
    <source>
        <dbReference type="RuleBase" id="RU003357"/>
    </source>
</evidence>
<feature type="signal peptide" evidence="10">
    <location>
        <begin position="1"/>
        <end position="19"/>
    </location>
</feature>
<dbReference type="Pfam" id="PF07715">
    <property type="entry name" value="Plug"/>
    <property type="match status" value="1"/>
</dbReference>
<evidence type="ECO:0000256" key="5">
    <source>
        <dbReference type="ARBA" id="ARBA00023077"/>
    </source>
</evidence>
<dbReference type="InterPro" id="IPR036942">
    <property type="entry name" value="Beta-barrel_TonB_sf"/>
</dbReference>
<evidence type="ECO:0000256" key="7">
    <source>
        <dbReference type="ARBA" id="ARBA00023237"/>
    </source>
</evidence>
<dbReference type="InterPro" id="IPR039426">
    <property type="entry name" value="TonB-dep_rcpt-like"/>
</dbReference>
<keyword evidence="6 8" id="KW-0472">Membrane</keyword>
<keyword evidence="7 8" id="KW-0998">Cell outer membrane</keyword>
<organism evidence="13 14">
    <name type="scientific">Acinetobacter guerrae</name>
    <dbReference type="NCBI Taxonomy" id="1843371"/>
    <lineage>
        <taxon>Bacteria</taxon>
        <taxon>Pseudomonadati</taxon>
        <taxon>Pseudomonadota</taxon>
        <taxon>Gammaproteobacteria</taxon>
        <taxon>Moraxellales</taxon>
        <taxon>Moraxellaceae</taxon>
        <taxon>Acinetobacter</taxon>
    </lineage>
</organism>
<keyword evidence="14" id="KW-1185">Reference proteome</keyword>
<evidence type="ECO:0000313" key="14">
    <source>
        <dbReference type="Proteomes" id="UP000269001"/>
    </source>
</evidence>
<dbReference type="InterPro" id="IPR012910">
    <property type="entry name" value="Plug_dom"/>
</dbReference>
<dbReference type="GO" id="GO:0009279">
    <property type="term" value="C:cell outer membrane"/>
    <property type="evidence" value="ECO:0007669"/>
    <property type="project" value="UniProtKB-SubCell"/>
</dbReference>
<evidence type="ECO:0000259" key="11">
    <source>
        <dbReference type="Pfam" id="PF00593"/>
    </source>
</evidence>
<dbReference type="RefSeq" id="WP_120368641.1">
    <property type="nucleotide sequence ID" value="NZ_RAXU01000001.1"/>
</dbReference>
<evidence type="ECO:0000256" key="10">
    <source>
        <dbReference type="SAM" id="SignalP"/>
    </source>
</evidence>
<evidence type="ECO:0000256" key="2">
    <source>
        <dbReference type="ARBA" id="ARBA00022448"/>
    </source>
</evidence>
<evidence type="ECO:0000256" key="6">
    <source>
        <dbReference type="ARBA" id="ARBA00023136"/>
    </source>
</evidence>
<accession>A0A3A8EMN6</accession>
<feature type="domain" description="TonB-dependent receptor plug" evidence="12">
    <location>
        <begin position="58"/>
        <end position="154"/>
    </location>
</feature>
<dbReference type="GO" id="GO:0015344">
    <property type="term" value="F:siderophore uptake transmembrane transporter activity"/>
    <property type="evidence" value="ECO:0007669"/>
    <property type="project" value="TreeGrafter"/>
</dbReference>
<dbReference type="InterPro" id="IPR000531">
    <property type="entry name" value="Beta-barrel_TonB"/>
</dbReference>
<comment type="similarity">
    <text evidence="8 9">Belongs to the TonB-dependent receptor family.</text>
</comment>
<evidence type="ECO:0000256" key="4">
    <source>
        <dbReference type="ARBA" id="ARBA00022692"/>
    </source>
</evidence>
<dbReference type="Gene3D" id="2.170.130.10">
    <property type="entry name" value="TonB-dependent receptor, plug domain"/>
    <property type="match status" value="1"/>
</dbReference>
<sequence>MKKNILFLSLIALPAFAFAEENVVLPTITVKADQQDSYASGKLKKKANLGSLGEKSTINTPFSVTTYSDQIIQDQQASTVSEVLRNDPSVRETTNAGHLNENIQIRGFSVGFEDYNLNGLFGMAPTGRIPTDILDSITLLKGPNALVAGMAPAGSVGGVVMVQTKRANKDLTQVSAMYEDGGYYKSGFDVARRFGENKEFGARASASYGQGEHIIDGMDDKNASGVVALDYTTDKLKVNFDAYAVRDKRDNGSPAMVCFACSNPTLGIVGIGYVPKAPEGDSNYFSNLKGEQRAQYVGLSGEYKITPDWKLFLGGGYAEKEYIGHLFGTRMMMGTITGNKANGLTGTYPGSENYALSQYYRVGSHEHNVAANTGFEGKFETGFIKHTLGLRADYLTRKYSQHSGPTTSYFLTNLYNPDVGGNAQMPSTYPKIVPYADNTYVSYTLTDQLSMLDDKLQLILGARYQDMDIKALTTNTKYSDDKVSPSIGIVVKPFGENLSFYASYVEGLSQGKDLSDTIYSSDVNYRKMFAPFQTKQYEFGAKYQLGSWLNTLAFYQIEKPDLMTTKFAAADANGKTQITTDDAETRSRGIEWSFSGNIIEGLNVIGNLAYIDAEYKKALTNQGNTIYGIPKFTGSLGLDYAIPTLEGLNINTRVSYIGDQYLNSANTLKLPDYTIFDLGASYKVKVGGVDTTFRANVDNVANKKYWAGVFNDNYAIIGEARTYKLGVTFDF</sequence>
<evidence type="ECO:0000259" key="12">
    <source>
        <dbReference type="Pfam" id="PF07715"/>
    </source>
</evidence>
<dbReference type="Gene3D" id="2.40.170.20">
    <property type="entry name" value="TonB-dependent receptor, beta-barrel domain"/>
    <property type="match status" value="1"/>
</dbReference>
<keyword evidence="13" id="KW-0675">Receptor</keyword>
<dbReference type="InterPro" id="IPR037066">
    <property type="entry name" value="Plug_dom_sf"/>
</dbReference>
<comment type="subcellular location">
    <subcellularLocation>
        <location evidence="1 8">Cell outer membrane</location>
        <topology evidence="1 8">Multi-pass membrane protein</topology>
    </subcellularLocation>
</comment>
<comment type="caution">
    <text evidence="13">The sequence shown here is derived from an EMBL/GenBank/DDBJ whole genome shotgun (WGS) entry which is preliminary data.</text>
</comment>
<dbReference type="PANTHER" id="PTHR32552">
    <property type="entry name" value="FERRICHROME IRON RECEPTOR-RELATED"/>
    <property type="match status" value="1"/>
</dbReference>
<feature type="chain" id="PRO_5017285760" evidence="10">
    <location>
        <begin position="20"/>
        <end position="731"/>
    </location>
</feature>
<proteinExistence type="inferred from homology"/>
<name>A0A3A8EMN6_9GAMM</name>
<dbReference type="PANTHER" id="PTHR32552:SF82">
    <property type="entry name" value="FCUA PROTEIN"/>
    <property type="match status" value="1"/>
</dbReference>
<dbReference type="PROSITE" id="PS52016">
    <property type="entry name" value="TONB_DEPENDENT_REC_3"/>
    <property type="match status" value="1"/>
</dbReference>
<keyword evidence="2 8" id="KW-0813">Transport</keyword>
<evidence type="ECO:0000256" key="8">
    <source>
        <dbReference type="PROSITE-ProRule" id="PRU01360"/>
    </source>
</evidence>
<keyword evidence="3 8" id="KW-1134">Transmembrane beta strand</keyword>
<dbReference type="Proteomes" id="UP000269001">
    <property type="component" value="Unassembled WGS sequence"/>
</dbReference>
<protein>
    <submittedName>
        <fullName evidence="13">TonB-dependent receptor</fullName>
    </submittedName>
</protein>
<dbReference type="Pfam" id="PF00593">
    <property type="entry name" value="TonB_dep_Rec_b-barrel"/>
    <property type="match status" value="1"/>
</dbReference>
<dbReference type="SUPFAM" id="SSF56935">
    <property type="entry name" value="Porins"/>
    <property type="match status" value="1"/>
</dbReference>
<keyword evidence="10" id="KW-0732">Signal</keyword>
<keyword evidence="4 8" id="KW-0812">Transmembrane</keyword>
<dbReference type="AlphaFoldDB" id="A0A3A8EMN6"/>
<feature type="domain" description="TonB-dependent receptor-like beta-barrel" evidence="11">
    <location>
        <begin position="278"/>
        <end position="700"/>
    </location>
</feature>
<reference evidence="13 14" key="1">
    <citation type="submission" date="2018-09" db="EMBL/GenBank/DDBJ databases">
        <title>The draft genome of Acinetobacter spp. strains.</title>
        <authorList>
            <person name="Qin J."/>
            <person name="Feng Y."/>
            <person name="Zong Z."/>
        </authorList>
    </citation>
    <scope>NUCLEOTIDE SEQUENCE [LARGE SCALE GENOMIC DNA]</scope>
    <source>
        <strain evidence="13 14">WCHAc060096</strain>
    </source>
</reference>
<evidence type="ECO:0000313" key="13">
    <source>
        <dbReference type="EMBL" id="RKG36167.1"/>
    </source>
</evidence>